<evidence type="ECO:0000256" key="1">
    <source>
        <dbReference type="SAM" id="MobiDB-lite"/>
    </source>
</evidence>
<feature type="compositionally biased region" description="Gly residues" evidence="1">
    <location>
        <begin position="1437"/>
        <end position="1450"/>
    </location>
</feature>
<feature type="region of interest" description="Disordered" evidence="1">
    <location>
        <begin position="203"/>
        <end position="285"/>
    </location>
</feature>
<feature type="compositionally biased region" description="Polar residues" evidence="1">
    <location>
        <begin position="1955"/>
        <end position="1966"/>
    </location>
</feature>
<feature type="compositionally biased region" description="Low complexity" evidence="1">
    <location>
        <begin position="589"/>
        <end position="619"/>
    </location>
</feature>
<dbReference type="OrthoDB" id="267497at2759"/>
<feature type="region of interest" description="Disordered" evidence="1">
    <location>
        <begin position="1562"/>
        <end position="1705"/>
    </location>
</feature>
<feature type="region of interest" description="Disordered" evidence="1">
    <location>
        <begin position="1850"/>
        <end position="1881"/>
    </location>
</feature>
<feature type="region of interest" description="Disordered" evidence="1">
    <location>
        <begin position="1747"/>
        <end position="1783"/>
    </location>
</feature>
<feature type="compositionally biased region" description="Low complexity" evidence="1">
    <location>
        <begin position="1768"/>
        <end position="1783"/>
    </location>
</feature>
<feature type="compositionally biased region" description="Polar residues" evidence="1">
    <location>
        <begin position="820"/>
        <end position="839"/>
    </location>
</feature>
<proteinExistence type="predicted"/>
<feature type="compositionally biased region" description="Basic residues" evidence="1">
    <location>
        <begin position="1472"/>
        <end position="1491"/>
    </location>
</feature>
<feature type="compositionally biased region" description="Low complexity" evidence="1">
    <location>
        <begin position="1684"/>
        <end position="1699"/>
    </location>
</feature>
<accession>A0A3S5H6G4</accession>
<evidence type="ECO:0000313" key="3">
    <source>
        <dbReference type="Proteomes" id="UP000274082"/>
    </source>
</evidence>
<feature type="region of interest" description="Disordered" evidence="1">
    <location>
        <begin position="548"/>
        <end position="619"/>
    </location>
</feature>
<feature type="compositionally biased region" description="Polar residues" evidence="1">
    <location>
        <begin position="1166"/>
        <end position="1175"/>
    </location>
</feature>
<dbReference type="VEuPathDB" id="TriTrypDB:LdCL_100013900"/>
<feature type="region of interest" description="Disordered" evidence="1">
    <location>
        <begin position="1402"/>
        <end position="1421"/>
    </location>
</feature>
<feature type="compositionally biased region" description="Acidic residues" evidence="1">
    <location>
        <begin position="801"/>
        <end position="813"/>
    </location>
</feature>
<feature type="compositionally biased region" description="Basic and acidic residues" evidence="1">
    <location>
        <begin position="990"/>
        <end position="1000"/>
    </location>
</feature>
<feature type="compositionally biased region" description="Gly residues" evidence="1">
    <location>
        <begin position="1975"/>
        <end position="1987"/>
    </location>
</feature>
<feature type="compositionally biased region" description="Basic residues" evidence="1">
    <location>
        <begin position="1179"/>
        <end position="1188"/>
    </location>
</feature>
<organism evidence="2 3">
    <name type="scientific">Leishmania donovani</name>
    <dbReference type="NCBI Taxonomy" id="5661"/>
    <lineage>
        <taxon>Eukaryota</taxon>
        <taxon>Discoba</taxon>
        <taxon>Euglenozoa</taxon>
        <taxon>Kinetoplastea</taxon>
        <taxon>Metakinetoplastina</taxon>
        <taxon>Trypanosomatida</taxon>
        <taxon>Trypanosomatidae</taxon>
        <taxon>Leishmaniinae</taxon>
        <taxon>Leishmania</taxon>
    </lineage>
</organism>
<feature type="region of interest" description="Disordered" evidence="1">
    <location>
        <begin position="791"/>
        <end position="900"/>
    </location>
</feature>
<feature type="compositionally biased region" description="Low complexity" evidence="1">
    <location>
        <begin position="1850"/>
        <end position="1863"/>
    </location>
</feature>
<feature type="region of interest" description="Disordered" evidence="1">
    <location>
        <begin position="1166"/>
        <end position="1300"/>
    </location>
</feature>
<protein>
    <submittedName>
        <fullName evidence="2">Uncharacterized protein</fullName>
    </submittedName>
</protein>
<feature type="region of interest" description="Disordered" evidence="1">
    <location>
        <begin position="1894"/>
        <end position="1995"/>
    </location>
</feature>
<feature type="compositionally biased region" description="Low complexity" evidence="1">
    <location>
        <begin position="1017"/>
        <end position="1035"/>
    </location>
</feature>
<dbReference type="VEuPathDB" id="TriTrypDB:LdBPK_100710.1"/>
<gene>
    <name evidence="2" type="ORF">LdCL_100013900</name>
</gene>
<feature type="compositionally biased region" description="Low complexity" evidence="1">
    <location>
        <begin position="264"/>
        <end position="279"/>
    </location>
</feature>
<dbReference type="Proteomes" id="UP000274082">
    <property type="component" value="Chromosome 10"/>
</dbReference>
<feature type="region of interest" description="Disordered" evidence="1">
    <location>
        <begin position="1433"/>
        <end position="1517"/>
    </location>
</feature>
<name>A0A3S5H6G4_LEIDO</name>
<dbReference type="VEuPathDB" id="TriTrypDB:LDHU3_10.1040"/>
<feature type="compositionally biased region" description="Polar residues" evidence="1">
    <location>
        <begin position="1610"/>
        <end position="1620"/>
    </location>
</feature>
<feature type="compositionally biased region" description="Low complexity" evidence="1">
    <location>
        <begin position="1228"/>
        <end position="1243"/>
    </location>
</feature>
<dbReference type="EMBL" id="CP029509">
    <property type="protein sequence ID" value="AYU76693.1"/>
    <property type="molecule type" value="Genomic_DNA"/>
</dbReference>
<feature type="compositionally biased region" description="Basic and acidic residues" evidence="1">
    <location>
        <begin position="859"/>
        <end position="873"/>
    </location>
</feature>
<feature type="compositionally biased region" description="Low complexity" evidence="1">
    <location>
        <begin position="1621"/>
        <end position="1631"/>
    </location>
</feature>
<feature type="compositionally biased region" description="Polar residues" evidence="1">
    <location>
        <begin position="1192"/>
        <end position="1203"/>
    </location>
</feature>
<sequence>MNPLDYLPPDVFTHTWGAPTRAVQTLGSHVCVVAPRYERMAVAIMAMEGIEPAPPPQFEVVCTGHTRTFLPTPRAGSCPLDYTALFVTLHRRQSEKITCLHASRPVPLLASGSPRTRRLHEAFPSAAAGGWMTARTPPSSAAAYASQNAELDILGRRVERFATSAAHSTAPPSGSLEGRLAVAERAVPESVAATPVSTAALSSPVGTFHHHHHRQQQQQQHQPLGTGQPYHHHQRRPRPDPQRMQYRVGRSGSTQPPPLPDLHSGTPSSTGSATTPLPTQQTEEVAPQSLARLLSSFPPSPAALPLSPVIASSASTSMPRDSTSFVSLAVSSLRPSVTRAISTATTEATALPSNTDRHYILMRRDSPFLAGRDDTPGEAAMEDVQQSRWLLSRHPRQRVSSGNADAVVDEVGAGAHGEVGTRERLQQQLQRTVERQRQLELLTFDFNGGLGDARGPQQRAAEHMFLSPDASDAHRSASEGPRRRRAAAAAAPYLFRGTGADDDADEIRADSVVVARGLSLAWAQARSRGSTSPSPQQHDLPLWWRRGQAARGRRPQPDAAQQGQSDDHRLSPSPAAAVGEDAHPRHTESAPQRTSAASSSAPASSVVVSRSAAPRATSTSTCAAQMLLSPSVRVDRRERSASLHVPLSFATAGVVDIDDTIVTSSCAVLPSPIPADHLRRPSLPTAALTDVVPSSRVPSEEVYRAEGALCLGDSSRRVSAFAHPRNSVSCCNSPAVDAMHADAVTAAAMASTVGHRAWKLGSRCSPCPSAGATGRTAASELSSRDDFHFERSTLKPHQDGVFEEDAGAVDEETPFVRRTSPGTSDGTGKESCSQRSSGSPGAAEPQGEILKPSASAGGRGDDCVRGRCSRRDPQLPPLSRAASLSSSSSSSPAPWHVRTDTKAGGIDVDAAVEEADEAGGSANAPALAATTSPMVYLSDMLRLSFSPDNGADDSRTVCAEIDEACGEPDVRAVRLAAQKAQRAGTARVGGAHDRYTCRPDNRRRHSRTVLADDGDDSSLCRSAASTSSSPPSQSRTAIRRLMDMEDEVVSDGNLSASPLSPLDVTRGRCGTAASMTTTGPSTCTPHRVAGRLALSADERRLHASAASTAAWGRANVGEHSHRGAAATVVTATPEESSARSSILSIFSTPAQTRLQSLLQASTWSTATPCSHEQGNSSHSSRRSFHRHPQVAPATSTGGRTSPRATRDDSEDVENEIKIGTADRNPYGRLPTAAATASARSMMPCDQAKRKCGNGGLRHSPGKGHEPQHLVRQGEQGGDDVHVRGSSNSSSSMTPTRLSGVYASPPAARASATVIVTPSRTAVAEAAPAAASTLHPSPFRGSGSFLQVYHGWRGSTSTAAPSGANWLSLSQEADIQLLARRTRLTHARGGSTTGAMTPRVCDLARSPQQPQPSPLSSPSRRSTGSLSFFLAAAAASPGSGGGTRTSGGGGFTEDDEGRGVRAAGSTVYGSAVARRRSWAPRKQQQKHRRRQQSHSSMGMHSPSVSVRGISRTDSSGSRFSEAFGVAPQRLTFGSAIASVSVANSNTDSVERWPTAYSTPAALALSHPRQQRQHRAPPPPYAFSPGDARRRGDGVEEAAESSRHSLLLSSEQRTASPRQSWALSTSSPLSLSPFAPRTPSGRLSLPSTELNQAPLRHGETRDGFSARSPPSTSIASAAEQRTQHVRGSSCRSRSLGSGRIRGSLRDIGGRRRANRALSFSTLRSSPSALATPTVWAGLEYALGAATPLGGRMDAPSPSPLNSGRQRRTSSDSSMTRSMESFHIASSGRSRASASLMLQLQPVQPRTFSTAPQPTLADELRLFASPVLTTAPIEPLVSSPSSATAPLPLATFIASPPRRTGPPTSTIAPPSMPSLVHSPRQRPSLPPELLALMQMRTSASAAAAETHRDPGDAPSSTSAQTAEIGAVAPPCAFASSGKPVQRRGCSERRDVNVEPGQGSPSSSHRTGASPTAVRRGWGEQGEGFAVGGSGEVHPGATG</sequence>
<reference evidence="2 3" key="1">
    <citation type="journal article" date="2018" name="Sci. Rep.">
        <title>A complete Leishmania donovani reference genome identifies novel genetic variations associated with virulence.</title>
        <authorList>
            <person name="Lypaczewski P."/>
            <person name="Hoshizaki J."/>
            <person name="Zhang W.-W."/>
            <person name="McCall L.-I."/>
            <person name="Torcivia-Rodriguez J."/>
            <person name="Simonyan V."/>
            <person name="Kaur A."/>
            <person name="Dewar K."/>
            <person name="Matlashewski G."/>
        </authorList>
    </citation>
    <scope>NUCLEOTIDE SEQUENCE [LARGE SCALE GENOMIC DNA]</scope>
    <source>
        <strain evidence="2 3">LdCL</strain>
    </source>
</reference>
<feature type="region of interest" description="Disordered" evidence="1">
    <location>
        <begin position="984"/>
        <end position="1035"/>
    </location>
</feature>
<keyword evidence="3" id="KW-1185">Reference proteome</keyword>
<feature type="compositionally biased region" description="Basic and acidic residues" evidence="1">
    <location>
        <begin position="791"/>
        <end position="800"/>
    </location>
</feature>
<feature type="compositionally biased region" description="Low complexity" evidence="1">
    <location>
        <begin position="877"/>
        <end position="894"/>
    </location>
</feature>
<evidence type="ECO:0000313" key="2">
    <source>
        <dbReference type="EMBL" id="AYU76693.1"/>
    </source>
</evidence>